<comment type="subcellular location">
    <subcellularLocation>
        <location evidence="1">Nucleus</location>
    </subcellularLocation>
</comment>
<gene>
    <name evidence="8" type="ORF">SBAD_LOCUS12388</name>
</gene>
<dbReference type="EMBL" id="UZAM01017618">
    <property type="protein sequence ID" value="VDP47846.1"/>
    <property type="molecule type" value="Genomic_DNA"/>
</dbReference>
<dbReference type="PANTHER" id="PTHR12691:SF10">
    <property type="entry name" value="MEDIATOR OF RNA POLYMERASE II TRANSCRIPTION SUBUNIT 23"/>
    <property type="match status" value="1"/>
</dbReference>
<dbReference type="GO" id="GO:0006357">
    <property type="term" value="P:regulation of transcription by RNA polymerase II"/>
    <property type="evidence" value="ECO:0007669"/>
    <property type="project" value="TreeGrafter"/>
</dbReference>
<dbReference type="GO" id="GO:0016592">
    <property type="term" value="C:mediator complex"/>
    <property type="evidence" value="ECO:0007669"/>
    <property type="project" value="TreeGrafter"/>
</dbReference>
<keyword evidence="4" id="KW-0805">Transcription regulation</keyword>
<evidence type="ECO:0000313" key="8">
    <source>
        <dbReference type="EMBL" id="VDP47846.1"/>
    </source>
</evidence>
<reference evidence="10" key="1">
    <citation type="submission" date="2016-06" db="UniProtKB">
        <authorList>
            <consortium name="WormBaseParasite"/>
        </authorList>
    </citation>
    <scope>IDENTIFICATION</scope>
</reference>
<organism evidence="10">
    <name type="scientific">Soboliphyme baturini</name>
    <dbReference type="NCBI Taxonomy" id="241478"/>
    <lineage>
        <taxon>Eukaryota</taxon>
        <taxon>Metazoa</taxon>
        <taxon>Ecdysozoa</taxon>
        <taxon>Nematoda</taxon>
        <taxon>Enoplea</taxon>
        <taxon>Dorylaimia</taxon>
        <taxon>Dioctophymatida</taxon>
        <taxon>Dioctophymatoidea</taxon>
        <taxon>Soboliphymatidae</taxon>
        <taxon>Soboliphyme</taxon>
    </lineage>
</organism>
<dbReference type="PANTHER" id="PTHR12691">
    <property type="entry name" value="MEDIATOR OF RNA POLYMERASE II TRANSCRIPTION SUBUNIT 23"/>
    <property type="match status" value="1"/>
</dbReference>
<evidence type="ECO:0000256" key="6">
    <source>
        <dbReference type="ARBA" id="ARBA00023242"/>
    </source>
</evidence>
<dbReference type="WBParaSite" id="SBAD_0001279401-mRNA-1">
    <property type="protein sequence ID" value="SBAD_0001279401-mRNA-1"/>
    <property type="gene ID" value="SBAD_0001279401"/>
</dbReference>
<keyword evidence="9" id="KW-1185">Reference proteome</keyword>
<evidence type="ECO:0000256" key="5">
    <source>
        <dbReference type="ARBA" id="ARBA00023163"/>
    </source>
</evidence>
<dbReference type="AlphaFoldDB" id="A0A183J940"/>
<evidence type="ECO:0000256" key="7">
    <source>
        <dbReference type="ARBA" id="ARBA00031961"/>
    </source>
</evidence>
<sequence length="259" mass="30726">MTRNHQVQTTMLPVYFKNVCLSFIPVMDLFIQKLIELPSVCLKFLDTMMNTIGPLFRFHPHPVTMLYTTFRFYEKKLIDSSQVKLKLVYTIHNAFVGVRGESWLLSSDFLQYITQVNDSYDSRIVWLPDMDYFAQLVKRLIDCFATPFQLHASLRKKWWRFSEFPTLQNHILHAICIELMCLPCSPPDIGNSLLNIILKWHPLINRNDIYHWLNCLGLIFSALPVRNFFSYIHQFAHFLSSNILKVSTRRYHQQFVRKT</sequence>
<dbReference type="Pfam" id="PF11573">
    <property type="entry name" value="Med23"/>
    <property type="match status" value="1"/>
</dbReference>
<accession>A0A183J940</accession>
<reference evidence="8 9" key="2">
    <citation type="submission" date="2018-11" db="EMBL/GenBank/DDBJ databases">
        <authorList>
            <consortium name="Pathogen Informatics"/>
        </authorList>
    </citation>
    <scope>NUCLEOTIDE SEQUENCE [LARGE SCALE GENOMIC DNA]</scope>
</reference>
<dbReference type="Proteomes" id="UP000270296">
    <property type="component" value="Unassembled WGS sequence"/>
</dbReference>
<evidence type="ECO:0000313" key="10">
    <source>
        <dbReference type="WBParaSite" id="SBAD_0001279401-mRNA-1"/>
    </source>
</evidence>
<proteinExistence type="inferred from homology"/>
<keyword evidence="6" id="KW-0539">Nucleus</keyword>
<protein>
    <recommendedName>
        <fullName evidence="3">Mediator of RNA polymerase II transcription subunit 23</fullName>
    </recommendedName>
    <alternativeName>
        <fullName evidence="7">Mediator complex subunit 23</fullName>
    </alternativeName>
</protein>
<dbReference type="GO" id="GO:0005667">
    <property type="term" value="C:transcription regulator complex"/>
    <property type="evidence" value="ECO:0007669"/>
    <property type="project" value="TreeGrafter"/>
</dbReference>
<evidence type="ECO:0000256" key="2">
    <source>
        <dbReference type="ARBA" id="ARBA00010222"/>
    </source>
</evidence>
<keyword evidence="5" id="KW-0804">Transcription</keyword>
<evidence type="ECO:0000256" key="3">
    <source>
        <dbReference type="ARBA" id="ARBA00019696"/>
    </source>
</evidence>
<comment type="similarity">
    <text evidence="2">Belongs to the Mediator complex subunit 23 family.</text>
</comment>
<evidence type="ECO:0000256" key="1">
    <source>
        <dbReference type="ARBA" id="ARBA00004123"/>
    </source>
</evidence>
<evidence type="ECO:0000256" key="4">
    <source>
        <dbReference type="ARBA" id="ARBA00023015"/>
    </source>
</evidence>
<name>A0A183J940_9BILA</name>
<evidence type="ECO:0000313" key="9">
    <source>
        <dbReference type="Proteomes" id="UP000270296"/>
    </source>
</evidence>
<dbReference type="GO" id="GO:0010628">
    <property type="term" value="P:positive regulation of gene expression"/>
    <property type="evidence" value="ECO:0007669"/>
    <property type="project" value="TreeGrafter"/>
</dbReference>
<dbReference type="OrthoDB" id="10264585at2759"/>
<dbReference type="InterPro" id="IPR021629">
    <property type="entry name" value="Mediator_Med23"/>
</dbReference>